<dbReference type="CDD" id="cd02440">
    <property type="entry name" value="AdoMet_MTases"/>
    <property type="match status" value="1"/>
</dbReference>
<dbReference type="Gene3D" id="3.40.50.150">
    <property type="entry name" value="Vaccinia Virus protein VP39"/>
    <property type="match status" value="1"/>
</dbReference>
<dbReference type="InterPro" id="IPR013216">
    <property type="entry name" value="Methyltransf_11"/>
</dbReference>
<dbReference type="AlphaFoldDB" id="A0A7C3V0J8"/>
<protein>
    <submittedName>
        <fullName evidence="2">Class I SAM-dependent methyltransferase</fullName>
    </submittedName>
</protein>
<dbReference type="PANTHER" id="PTHR43591:SF24">
    <property type="entry name" value="2-METHOXY-6-POLYPRENYL-1,4-BENZOQUINOL METHYLASE, MITOCHONDRIAL"/>
    <property type="match status" value="1"/>
</dbReference>
<gene>
    <name evidence="2" type="ORF">ENW96_10190</name>
</gene>
<dbReference type="Pfam" id="PF08241">
    <property type="entry name" value="Methyltransf_11"/>
    <property type="match status" value="1"/>
</dbReference>
<organism evidence="2">
    <name type="scientific">Desulfobacca acetoxidans</name>
    <dbReference type="NCBI Taxonomy" id="60893"/>
    <lineage>
        <taxon>Bacteria</taxon>
        <taxon>Pseudomonadati</taxon>
        <taxon>Thermodesulfobacteriota</taxon>
        <taxon>Desulfobaccia</taxon>
        <taxon>Desulfobaccales</taxon>
        <taxon>Desulfobaccaceae</taxon>
        <taxon>Desulfobacca</taxon>
    </lineage>
</organism>
<dbReference type="SUPFAM" id="SSF53335">
    <property type="entry name" value="S-adenosyl-L-methionine-dependent methyltransferases"/>
    <property type="match status" value="1"/>
</dbReference>
<comment type="caution">
    <text evidence="2">The sequence shown here is derived from an EMBL/GenBank/DDBJ whole genome shotgun (WGS) entry which is preliminary data.</text>
</comment>
<dbReference type="EMBL" id="DTMF01000252">
    <property type="protein sequence ID" value="HGF34741.1"/>
    <property type="molecule type" value="Genomic_DNA"/>
</dbReference>
<evidence type="ECO:0000259" key="1">
    <source>
        <dbReference type="Pfam" id="PF08241"/>
    </source>
</evidence>
<sequence length="234" mass="26020">MAPAFDQAASYDRWYATPLGKLVDQVEKEAIFGLLPDLAGRLVLEVGCGTGNLSLELARQGARVVGLDLSAPMLAAAALRGRAQGFRLNWVQGEAGCLPFPENCFDGVLSILALDFMTDRPGAVREMVRVLRPGGFLVLAMLNRYSLWTLKRVVRGWFKPSFWRGVRFITPGDLRRLLADHPELENRRGCQAVFFPPWPNSLLRRGYPFLERLGRRLRLPIGAFLAASAGKKPK</sequence>
<reference evidence="2" key="1">
    <citation type="journal article" date="2020" name="mSystems">
        <title>Genome- and Community-Level Interaction Insights into Carbon Utilization and Element Cycling Functions of Hydrothermarchaeota in Hydrothermal Sediment.</title>
        <authorList>
            <person name="Zhou Z."/>
            <person name="Liu Y."/>
            <person name="Xu W."/>
            <person name="Pan J."/>
            <person name="Luo Z.H."/>
            <person name="Li M."/>
        </authorList>
    </citation>
    <scope>NUCLEOTIDE SEQUENCE [LARGE SCALE GENOMIC DNA]</scope>
    <source>
        <strain evidence="2">SpSt-897</strain>
    </source>
</reference>
<feature type="domain" description="Methyltransferase type 11" evidence="1">
    <location>
        <begin position="44"/>
        <end position="139"/>
    </location>
</feature>
<proteinExistence type="predicted"/>
<dbReference type="PANTHER" id="PTHR43591">
    <property type="entry name" value="METHYLTRANSFERASE"/>
    <property type="match status" value="1"/>
</dbReference>
<dbReference type="GO" id="GO:0008757">
    <property type="term" value="F:S-adenosylmethionine-dependent methyltransferase activity"/>
    <property type="evidence" value="ECO:0007669"/>
    <property type="project" value="InterPro"/>
</dbReference>
<evidence type="ECO:0000313" key="2">
    <source>
        <dbReference type="EMBL" id="HGF34741.1"/>
    </source>
</evidence>
<keyword evidence="2" id="KW-0489">Methyltransferase</keyword>
<dbReference type="GO" id="GO:0032259">
    <property type="term" value="P:methylation"/>
    <property type="evidence" value="ECO:0007669"/>
    <property type="project" value="UniProtKB-KW"/>
</dbReference>
<accession>A0A7C3V0J8</accession>
<name>A0A7C3V0J8_9BACT</name>
<keyword evidence="2" id="KW-0808">Transferase</keyword>
<dbReference type="InterPro" id="IPR029063">
    <property type="entry name" value="SAM-dependent_MTases_sf"/>
</dbReference>